<feature type="domain" description="DUF6533" evidence="2">
    <location>
        <begin position="37"/>
        <end position="79"/>
    </location>
</feature>
<organism evidence="3 4">
    <name type="scientific">Suillus plorans</name>
    <dbReference type="NCBI Taxonomy" id="116603"/>
    <lineage>
        <taxon>Eukaryota</taxon>
        <taxon>Fungi</taxon>
        <taxon>Dikarya</taxon>
        <taxon>Basidiomycota</taxon>
        <taxon>Agaricomycotina</taxon>
        <taxon>Agaricomycetes</taxon>
        <taxon>Agaricomycetidae</taxon>
        <taxon>Boletales</taxon>
        <taxon>Suillineae</taxon>
        <taxon>Suillaceae</taxon>
        <taxon>Suillus</taxon>
    </lineage>
</organism>
<evidence type="ECO:0000313" key="3">
    <source>
        <dbReference type="EMBL" id="KAG1803925.1"/>
    </source>
</evidence>
<dbReference type="RefSeq" id="XP_041166271.1">
    <property type="nucleotide sequence ID" value="XM_041311100.1"/>
</dbReference>
<proteinExistence type="predicted"/>
<sequence>MHHSAFQSINAETDIHILDDDGLNWRSLTKSNFILSYWIVAFSAVAIYDWALTFGQEVELVWKQRWSLMTILYLIVRYIEIPYIVINLLQNIPSISVTNTG</sequence>
<dbReference type="AlphaFoldDB" id="A0A9P7DVC4"/>
<protein>
    <recommendedName>
        <fullName evidence="2">DUF6533 domain-containing protein</fullName>
    </recommendedName>
</protein>
<keyword evidence="1" id="KW-1133">Transmembrane helix</keyword>
<dbReference type="EMBL" id="JABBWE010000004">
    <property type="protein sequence ID" value="KAG1803925.1"/>
    <property type="molecule type" value="Genomic_DNA"/>
</dbReference>
<evidence type="ECO:0000313" key="4">
    <source>
        <dbReference type="Proteomes" id="UP000719766"/>
    </source>
</evidence>
<dbReference type="Pfam" id="PF20151">
    <property type="entry name" value="DUF6533"/>
    <property type="match status" value="1"/>
</dbReference>
<name>A0A9P7DVC4_9AGAM</name>
<dbReference type="Proteomes" id="UP000719766">
    <property type="component" value="Unassembled WGS sequence"/>
</dbReference>
<dbReference type="InterPro" id="IPR045340">
    <property type="entry name" value="DUF6533"/>
</dbReference>
<comment type="caution">
    <text evidence="3">The sequence shown here is derived from an EMBL/GenBank/DDBJ whole genome shotgun (WGS) entry which is preliminary data.</text>
</comment>
<keyword evidence="1" id="KW-0472">Membrane</keyword>
<feature type="transmembrane region" description="Helical" evidence="1">
    <location>
        <begin position="66"/>
        <end position="86"/>
    </location>
</feature>
<gene>
    <name evidence="3" type="ORF">HD556DRAFT_617310</name>
</gene>
<evidence type="ECO:0000256" key="1">
    <source>
        <dbReference type="SAM" id="Phobius"/>
    </source>
</evidence>
<keyword evidence="1" id="KW-0812">Transmembrane</keyword>
<keyword evidence="4" id="KW-1185">Reference proteome</keyword>
<accession>A0A9P7DVC4</accession>
<reference evidence="3" key="1">
    <citation type="journal article" date="2020" name="New Phytol.">
        <title>Comparative genomics reveals dynamic genome evolution in host specialist ectomycorrhizal fungi.</title>
        <authorList>
            <person name="Lofgren L.A."/>
            <person name="Nguyen N.H."/>
            <person name="Vilgalys R."/>
            <person name="Ruytinx J."/>
            <person name="Liao H.L."/>
            <person name="Branco S."/>
            <person name="Kuo A."/>
            <person name="LaButti K."/>
            <person name="Lipzen A."/>
            <person name="Andreopoulos W."/>
            <person name="Pangilinan J."/>
            <person name="Riley R."/>
            <person name="Hundley H."/>
            <person name="Na H."/>
            <person name="Barry K."/>
            <person name="Grigoriev I.V."/>
            <person name="Stajich J.E."/>
            <person name="Kennedy P.G."/>
        </authorList>
    </citation>
    <scope>NUCLEOTIDE SEQUENCE</scope>
    <source>
        <strain evidence="3">S12</strain>
    </source>
</reference>
<dbReference type="OrthoDB" id="2681239at2759"/>
<feature type="transmembrane region" description="Helical" evidence="1">
    <location>
        <begin position="34"/>
        <end position="54"/>
    </location>
</feature>
<dbReference type="GeneID" id="64604864"/>
<evidence type="ECO:0000259" key="2">
    <source>
        <dbReference type="Pfam" id="PF20151"/>
    </source>
</evidence>